<dbReference type="PROSITE" id="PS50259">
    <property type="entry name" value="G_PROTEIN_RECEP_F3_4"/>
    <property type="match status" value="1"/>
</dbReference>
<evidence type="ECO:0000256" key="5">
    <source>
        <dbReference type="ARBA" id="ARBA00022989"/>
    </source>
</evidence>
<evidence type="ECO:0000259" key="13">
    <source>
        <dbReference type="PROSITE" id="PS50259"/>
    </source>
</evidence>
<evidence type="ECO:0000256" key="2">
    <source>
        <dbReference type="ARBA" id="ARBA00007242"/>
    </source>
</evidence>
<organism evidence="14 15">
    <name type="scientific">Diploptera punctata</name>
    <name type="common">Pacific beetle cockroach</name>
    <dbReference type="NCBI Taxonomy" id="6984"/>
    <lineage>
        <taxon>Eukaryota</taxon>
        <taxon>Metazoa</taxon>
        <taxon>Ecdysozoa</taxon>
        <taxon>Arthropoda</taxon>
        <taxon>Hexapoda</taxon>
        <taxon>Insecta</taxon>
        <taxon>Pterygota</taxon>
        <taxon>Neoptera</taxon>
        <taxon>Polyneoptera</taxon>
        <taxon>Dictyoptera</taxon>
        <taxon>Blattodea</taxon>
        <taxon>Blaberoidea</taxon>
        <taxon>Blaberidae</taxon>
        <taxon>Diplopterinae</taxon>
        <taxon>Diploptera</taxon>
    </lineage>
</organism>
<evidence type="ECO:0000256" key="11">
    <source>
        <dbReference type="ARBA" id="ARBA00054813"/>
    </source>
</evidence>
<sequence length="398" mass="44327">NYLFNVTFTYGEDDELVEFDKYGDPPGRYNIMNFQKLPNGSYDYVRVGDWNNGTLIMRDDELQWPRSGERVESVCSRPCQPGYYKNFQTGGQEQKCCWVCVACAFNEFLQDDKTCIACRSGFLPNANKTACDEIPAEFVQWSDTQALVSIAFSCLGFLSTAFAGAVFVRYNNTPVVKSSTRELSYLILAGMTLSHAATFPILAEPSTLSCSLSRLLPGLSFAMIYASLLTKTNRIARILAGSKKRFPTRKPRFMSATAQVFITCILIAVELGISVTMLIKEPAEPTRLPRGEERVVLACNTTPLGVVAPLAFDFFLIALCTLYAIKTRNVPENFNEAKFIGFAMYTTCVIWIAFVPIYFGSDSKVITMCMCVTLSAMVTLVFLFLPKMYIISSATGKE</sequence>
<dbReference type="SUPFAM" id="SSF57184">
    <property type="entry name" value="Growth factor receptor domain"/>
    <property type="match status" value="1"/>
</dbReference>
<comment type="similarity">
    <text evidence="2">Belongs to the G-protein coupled receptor 3 family.</text>
</comment>
<feature type="transmembrane region" description="Helical" evidence="12">
    <location>
        <begin position="304"/>
        <end position="325"/>
    </location>
</feature>
<dbReference type="GO" id="GO:0004930">
    <property type="term" value="F:G protein-coupled receptor activity"/>
    <property type="evidence" value="ECO:0007669"/>
    <property type="project" value="UniProtKB-KW"/>
</dbReference>
<dbReference type="GO" id="GO:0005886">
    <property type="term" value="C:plasma membrane"/>
    <property type="evidence" value="ECO:0007669"/>
    <property type="project" value="UniProtKB-SubCell"/>
</dbReference>
<dbReference type="InterPro" id="IPR050726">
    <property type="entry name" value="mGluR"/>
</dbReference>
<keyword evidence="10" id="KW-0807">Transducer</keyword>
<dbReference type="InterPro" id="IPR017978">
    <property type="entry name" value="GPCR_3_C"/>
</dbReference>
<name>A0AAD7ZNA2_DIPPU</name>
<evidence type="ECO:0000256" key="9">
    <source>
        <dbReference type="ARBA" id="ARBA00023180"/>
    </source>
</evidence>
<dbReference type="Gene3D" id="2.10.50.30">
    <property type="entry name" value="GPCR, family 3, nine cysteines domain"/>
    <property type="match status" value="1"/>
</dbReference>
<gene>
    <name evidence="14" type="ORF">L9F63_021838</name>
</gene>
<keyword evidence="3" id="KW-1003">Cell membrane</keyword>
<dbReference type="Pfam" id="PF07562">
    <property type="entry name" value="NCD3G"/>
    <property type="match status" value="1"/>
</dbReference>
<comment type="caution">
    <text evidence="14">The sequence shown here is derived from an EMBL/GenBank/DDBJ whole genome shotgun (WGS) entry which is preliminary data.</text>
</comment>
<feature type="non-terminal residue" evidence="14">
    <location>
        <position position="398"/>
    </location>
</feature>
<dbReference type="InterPro" id="IPR017979">
    <property type="entry name" value="GPCR_3_CS"/>
</dbReference>
<evidence type="ECO:0000313" key="15">
    <source>
        <dbReference type="Proteomes" id="UP001233999"/>
    </source>
</evidence>
<dbReference type="InterPro" id="IPR000337">
    <property type="entry name" value="GPCR_3"/>
</dbReference>
<reference evidence="14" key="1">
    <citation type="journal article" date="2023" name="IScience">
        <title>Live-bearing cockroach genome reveals convergent evolutionary mechanisms linked to viviparity in insects and beyond.</title>
        <authorList>
            <person name="Fouks B."/>
            <person name="Harrison M.C."/>
            <person name="Mikhailova A.A."/>
            <person name="Marchal E."/>
            <person name="English S."/>
            <person name="Carruthers M."/>
            <person name="Jennings E.C."/>
            <person name="Chiamaka E.L."/>
            <person name="Frigard R.A."/>
            <person name="Pippel M."/>
            <person name="Attardo G.M."/>
            <person name="Benoit J.B."/>
            <person name="Bornberg-Bauer E."/>
            <person name="Tobe S.S."/>
        </authorList>
    </citation>
    <scope>NUCLEOTIDE SEQUENCE</scope>
    <source>
        <strain evidence="14">Stay&amp;Tobe</strain>
    </source>
</reference>
<comment type="function">
    <text evidence="11">G-protein coupled receptor for glutamate. Ligand binding causes a conformation change that triggers signaling via guanine nucleotide-binding proteins (G proteins) and modulates the activity of down-stream effectors.</text>
</comment>
<feature type="domain" description="G-protein coupled receptors family 3 profile" evidence="13">
    <location>
        <begin position="145"/>
        <end position="391"/>
    </location>
</feature>
<feature type="transmembrane region" description="Helical" evidence="12">
    <location>
        <begin position="146"/>
        <end position="171"/>
    </location>
</feature>
<dbReference type="PROSITE" id="PS00980">
    <property type="entry name" value="G_PROTEIN_RECEP_F3_2"/>
    <property type="match status" value="1"/>
</dbReference>
<keyword evidence="15" id="KW-1185">Reference proteome</keyword>
<feature type="transmembrane region" description="Helical" evidence="12">
    <location>
        <begin position="183"/>
        <end position="203"/>
    </location>
</feature>
<accession>A0AAD7ZNA2</accession>
<dbReference type="InterPro" id="IPR009030">
    <property type="entry name" value="Growth_fac_rcpt_cys_sf"/>
</dbReference>
<keyword evidence="4 12" id="KW-0812">Transmembrane</keyword>
<dbReference type="SUPFAM" id="SSF53822">
    <property type="entry name" value="Periplasmic binding protein-like I"/>
    <property type="match status" value="1"/>
</dbReference>
<dbReference type="InterPro" id="IPR038550">
    <property type="entry name" value="GPCR_3_9-Cys_sf"/>
</dbReference>
<dbReference type="InterPro" id="IPR028082">
    <property type="entry name" value="Peripla_BP_I"/>
</dbReference>
<keyword evidence="8" id="KW-0675">Receptor</keyword>
<dbReference type="Pfam" id="PF00003">
    <property type="entry name" value="7tm_3"/>
    <property type="match status" value="1"/>
</dbReference>
<evidence type="ECO:0000256" key="8">
    <source>
        <dbReference type="ARBA" id="ARBA00023170"/>
    </source>
</evidence>
<dbReference type="PANTHER" id="PTHR24060">
    <property type="entry name" value="METABOTROPIC GLUTAMATE RECEPTOR"/>
    <property type="match status" value="1"/>
</dbReference>
<dbReference type="CDD" id="cd15285">
    <property type="entry name" value="7tmC_mGluR_group1"/>
    <property type="match status" value="1"/>
</dbReference>
<dbReference type="EMBL" id="JASPKZ010007523">
    <property type="protein sequence ID" value="KAJ9583835.1"/>
    <property type="molecule type" value="Genomic_DNA"/>
</dbReference>
<proteinExistence type="inferred from homology"/>
<comment type="subcellular location">
    <subcellularLocation>
        <location evidence="1">Cell membrane</location>
        <topology evidence="1">Multi-pass membrane protein</topology>
    </subcellularLocation>
</comment>
<evidence type="ECO:0000256" key="3">
    <source>
        <dbReference type="ARBA" id="ARBA00022475"/>
    </source>
</evidence>
<evidence type="ECO:0000256" key="6">
    <source>
        <dbReference type="ARBA" id="ARBA00023040"/>
    </source>
</evidence>
<feature type="transmembrane region" description="Helical" evidence="12">
    <location>
        <begin position="253"/>
        <end position="279"/>
    </location>
</feature>
<dbReference type="Proteomes" id="UP001233999">
    <property type="component" value="Unassembled WGS sequence"/>
</dbReference>
<keyword evidence="6" id="KW-0297">G-protein coupled receptor</keyword>
<dbReference type="PRINTS" id="PR00248">
    <property type="entry name" value="GPCRMGR"/>
</dbReference>
<evidence type="ECO:0000313" key="14">
    <source>
        <dbReference type="EMBL" id="KAJ9583835.1"/>
    </source>
</evidence>
<dbReference type="InterPro" id="IPR011500">
    <property type="entry name" value="GPCR_3_9-Cys_dom"/>
</dbReference>
<dbReference type="FunFam" id="2.10.50.30:FF:000001">
    <property type="entry name" value="metabotropic glutamate receptor 1"/>
    <property type="match status" value="1"/>
</dbReference>
<reference evidence="14" key="2">
    <citation type="submission" date="2023-05" db="EMBL/GenBank/DDBJ databases">
        <authorList>
            <person name="Fouks B."/>
        </authorList>
    </citation>
    <scope>NUCLEOTIDE SEQUENCE</scope>
    <source>
        <strain evidence="14">Stay&amp;Tobe</strain>
        <tissue evidence="14">Testes</tissue>
    </source>
</reference>
<evidence type="ECO:0000256" key="7">
    <source>
        <dbReference type="ARBA" id="ARBA00023136"/>
    </source>
</evidence>
<keyword evidence="5 12" id="KW-1133">Transmembrane helix</keyword>
<evidence type="ECO:0000256" key="4">
    <source>
        <dbReference type="ARBA" id="ARBA00022692"/>
    </source>
</evidence>
<keyword evidence="9" id="KW-0325">Glycoprotein</keyword>
<dbReference type="AlphaFoldDB" id="A0AAD7ZNA2"/>
<keyword evidence="7 12" id="KW-0472">Membrane</keyword>
<evidence type="ECO:0000256" key="1">
    <source>
        <dbReference type="ARBA" id="ARBA00004651"/>
    </source>
</evidence>
<feature type="transmembrane region" description="Helical" evidence="12">
    <location>
        <begin position="337"/>
        <end position="359"/>
    </location>
</feature>
<dbReference type="Gene3D" id="3.40.50.2300">
    <property type="match status" value="2"/>
</dbReference>
<feature type="transmembrane region" description="Helical" evidence="12">
    <location>
        <begin position="215"/>
        <end position="232"/>
    </location>
</feature>
<protein>
    <recommendedName>
        <fullName evidence="13">G-protein coupled receptors family 3 profile domain-containing protein</fullName>
    </recommendedName>
</protein>
<evidence type="ECO:0000256" key="12">
    <source>
        <dbReference type="SAM" id="Phobius"/>
    </source>
</evidence>
<feature type="transmembrane region" description="Helical" evidence="12">
    <location>
        <begin position="365"/>
        <end position="385"/>
    </location>
</feature>
<evidence type="ECO:0000256" key="10">
    <source>
        <dbReference type="ARBA" id="ARBA00023224"/>
    </source>
</evidence>